<accession>A0AB40AWW7</accession>
<dbReference type="AlphaFoldDB" id="A0AB40AWW7"/>
<dbReference type="SUPFAM" id="SSF56672">
    <property type="entry name" value="DNA/RNA polymerases"/>
    <property type="match status" value="1"/>
</dbReference>
<evidence type="ECO:0000313" key="1">
    <source>
        <dbReference type="Proteomes" id="UP001515500"/>
    </source>
</evidence>
<reference evidence="2" key="1">
    <citation type="submission" date="2025-08" db="UniProtKB">
        <authorList>
            <consortium name="RefSeq"/>
        </authorList>
    </citation>
    <scope>IDENTIFICATION</scope>
</reference>
<name>A0AB40AWW7_DIOCR</name>
<organism evidence="1 2">
    <name type="scientific">Dioscorea cayennensis subsp. rotundata</name>
    <name type="common">White Guinea yam</name>
    <name type="synonym">Dioscorea rotundata</name>
    <dbReference type="NCBI Taxonomy" id="55577"/>
    <lineage>
        <taxon>Eukaryota</taxon>
        <taxon>Viridiplantae</taxon>
        <taxon>Streptophyta</taxon>
        <taxon>Embryophyta</taxon>
        <taxon>Tracheophyta</taxon>
        <taxon>Spermatophyta</taxon>
        <taxon>Magnoliopsida</taxon>
        <taxon>Liliopsida</taxon>
        <taxon>Dioscoreales</taxon>
        <taxon>Dioscoreaceae</taxon>
        <taxon>Dioscorea</taxon>
    </lineage>
</organism>
<dbReference type="CDD" id="cd09272">
    <property type="entry name" value="RNase_HI_RT_Ty1"/>
    <property type="match status" value="1"/>
</dbReference>
<proteinExistence type="predicted"/>
<protein>
    <submittedName>
        <fullName evidence="2">Secreted RxLR effector protein 161-like</fullName>
    </submittedName>
</protein>
<dbReference type="InterPro" id="IPR043502">
    <property type="entry name" value="DNA/RNA_pol_sf"/>
</dbReference>
<dbReference type="RefSeq" id="XP_039118801.1">
    <property type="nucleotide sequence ID" value="XM_039262867.1"/>
</dbReference>
<gene>
    <name evidence="2" type="primary">LOC120254853</name>
</gene>
<dbReference type="GeneID" id="120254853"/>
<evidence type="ECO:0000313" key="2">
    <source>
        <dbReference type="RefSeq" id="XP_039118801.1"/>
    </source>
</evidence>
<sequence>MLHCNPIASPINLNEKLHSEDSSGKIDGSKYRKIVGNLLYLTHTHPDIIHVVSVVARFMQTPTKHHYEAVKRILRYVSGTTGYGIHYTKNEEFVLFGYFDSDWGGSSDDRRSTTGWVFSLGSGAVAWCSMKQLVTALLSTEAEYISITSAACEAVWLRRLLADMNEKQELPIIIRCDNSSAISIARNPTHHSRTKYIDT</sequence>
<dbReference type="PANTHER" id="PTHR11439:SF463">
    <property type="entry name" value="REVERSE TRANSCRIPTASE TY1_COPIA-TYPE DOMAIN-CONTAINING PROTEIN"/>
    <property type="match status" value="1"/>
</dbReference>
<dbReference type="Proteomes" id="UP001515500">
    <property type="component" value="Unplaced"/>
</dbReference>
<dbReference type="PANTHER" id="PTHR11439">
    <property type="entry name" value="GAG-POL-RELATED RETROTRANSPOSON"/>
    <property type="match status" value="1"/>
</dbReference>
<keyword evidence="1" id="KW-1185">Reference proteome</keyword>